<evidence type="ECO:0000313" key="3">
    <source>
        <dbReference type="Proteomes" id="UP001596237"/>
    </source>
</evidence>
<evidence type="ECO:0000313" key="2">
    <source>
        <dbReference type="EMBL" id="MFC6390261.1"/>
    </source>
</evidence>
<dbReference type="RefSeq" id="WP_192285932.1">
    <property type="nucleotide sequence ID" value="NZ_JBHSTT010000042.1"/>
</dbReference>
<keyword evidence="1" id="KW-0812">Transmembrane</keyword>
<accession>A0ABW1WPV7</accession>
<keyword evidence="1" id="KW-0472">Membrane</keyword>
<name>A0ABW1WPV7_9HYPH</name>
<feature type="transmembrane region" description="Helical" evidence="1">
    <location>
        <begin position="72"/>
        <end position="96"/>
    </location>
</feature>
<dbReference type="EMBL" id="JBHSTT010000042">
    <property type="protein sequence ID" value="MFC6390261.1"/>
    <property type="molecule type" value="Genomic_DNA"/>
</dbReference>
<evidence type="ECO:0000256" key="1">
    <source>
        <dbReference type="SAM" id="Phobius"/>
    </source>
</evidence>
<dbReference type="Proteomes" id="UP001596237">
    <property type="component" value="Unassembled WGS sequence"/>
</dbReference>
<keyword evidence="1" id="KW-1133">Transmembrane helix</keyword>
<gene>
    <name evidence="2" type="ORF">ACFQDP_13090</name>
</gene>
<protein>
    <submittedName>
        <fullName evidence="2">Uncharacterized protein</fullName>
    </submittedName>
</protein>
<reference evidence="3" key="1">
    <citation type="journal article" date="2019" name="Int. J. Syst. Evol. Microbiol.">
        <title>The Global Catalogue of Microorganisms (GCM) 10K type strain sequencing project: providing services to taxonomists for standard genome sequencing and annotation.</title>
        <authorList>
            <consortium name="The Broad Institute Genomics Platform"/>
            <consortium name="The Broad Institute Genome Sequencing Center for Infectious Disease"/>
            <person name="Wu L."/>
            <person name="Ma J."/>
        </authorList>
    </citation>
    <scope>NUCLEOTIDE SEQUENCE [LARGE SCALE GENOMIC DNA]</scope>
    <source>
        <strain evidence="3">CCUG 36916</strain>
    </source>
</reference>
<comment type="caution">
    <text evidence="2">The sequence shown here is derived from an EMBL/GenBank/DDBJ whole genome shotgun (WGS) entry which is preliminary data.</text>
</comment>
<organism evidence="2 3">
    <name type="scientific">Methylorubrum zatmanii</name>
    <dbReference type="NCBI Taxonomy" id="29429"/>
    <lineage>
        <taxon>Bacteria</taxon>
        <taxon>Pseudomonadati</taxon>
        <taxon>Pseudomonadota</taxon>
        <taxon>Alphaproteobacteria</taxon>
        <taxon>Hyphomicrobiales</taxon>
        <taxon>Methylobacteriaceae</taxon>
        <taxon>Methylorubrum</taxon>
    </lineage>
</organism>
<sequence length="142" mass="16020">MVEVKPVRRSNHDLDRANLARAGDVFSAVIDAVGVFTRLRWKEDVFMMCSSSAQGNSVCMASVQPVSLEGRISLSIVCALSLPIGLYFIWMTWIGFEAYYTIRAGSPVNAKIESISKYKNTYEGKISFSFEKKRSYIRMLRS</sequence>
<keyword evidence="3" id="KW-1185">Reference proteome</keyword>
<proteinExistence type="predicted"/>